<evidence type="ECO:0000256" key="1">
    <source>
        <dbReference type="SAM" id="MobiDB-lite"/>
    </source>
</evidence>
<feature type="chain" id="PRO_5047533280" evidence="2">
    <location>
        <begin position="24"/>
        <end position="299"/>
    </location>
</feature>
<evidence type="ECO:0000313" key="3">
    <source>
        <dbReference type="EMBL" id="MDR7305811.1"/>
    </source>
</evidence>
<dbReference type="EMBL" id="JAVDXO010000002">
    <property type="protein sequence ID" value="MDR7305811.1"/>
    <property type="molecule type" value="Genomic_DNA"/>
</dbReference>
<dbReference type="RefSeq" id="WP_310340092.1">
    <property type="nucleotide sequence ID" value="NZ_JAVDXO010000002.1"/>
</dbReference>
<organism evidence="3 4">
    <name type="scientific">Rhodoferax saidenbachensis</name>
    <dbReference type="NCBI Taxonomy" id="1484693"/>
    <lineage>
        <taxon>Bacteria</taxon>
        <taxon>Pseudomonadati</taxon>
        <taxon>Pseudomonadota</taxon>
        <taxon>Betaproteobacteria</taxon>
        <taxon>Burkholderiales</taxon>
        <taxon>Comamonadaceae</taxon>
        <taxon>Rhodoferax</taxon>
    </lineage>
</organism>
<keyword evidence="4" id="KW-1185">Reference proteome</keyword>
<comment type="caution">
    <text evidence="3">The sequence shown here is derived from an EMBL/GenBank/DDBJ whole genome shotgun (WGS) entry which is preliminary data.</text>
</comment>
<protein>
    <submittedName>
        <fullName evidence="3">Uncharacterized protein</fullName>
    </submittedName>
</protein>
<accession>A0ABU1ZJT2</accession>
<sequence length="299" mass="32699">MMKRPAGACLLGLGLVLLSQAHALTPAERPYPGGYTQSSVDTQSQLMLLDDNTFCFRFMGGALDMMVAGRWKALPGKDAGVQIQEVRLPQKTNFPAFSKPTEGKDVVFDFHGYTLGEANAPVFGVSTTAEPPRTLRPLFGDDNHSWAESYKLPPMERAAARYFYIGHVEMDARGKPLQLRVTQYQLPTAQGGAGMVRIGFNTQQARPPLNLVAKIQDGQLKVDGQRFGSRDALPKALVDEIRNVCVSPVLLPGKPRVRSADPDDEDEPHDGPPPMEPVKNLVLPLTAVQGDPYFHPKAL</sequence>
<proteinExistence type="predicted"/>
<evidence type="ECO:0000256" key="2">
    <source>
        <dbReference type="SAM" id="SignalP"/>
    </source>
</evidence>
<dbReference type="Proteomes" id="UP001268089">
    <property type="component" value="Unassembled WGS sequence"/>
</dbReference>
<feature type="signal peptide" evidence="2">
    <location>
        <begin position="1"/>
        <end position="23"/>
    </location>
</feature>
<feature type="region of interest" description="Disordered" evidence="1">
    <location>
        <begin position="252"/>
        <end position="280"/>
    </location>
</feature>
<name>A0ABU1ZJT2_9BURK</name>
<evidence type="ECO:0000313" key="4">
    <source>
        <dbReference type="Proteomes" id="UP001268089"/>
    </source>
</evidence>
<reference evidence="3 4" key="1">
    <citation type="submission" date="2023-07" db="EMBL/GenBank/DDBJ databases">
        <title>Sorghum-associated microbial communities from plants grown in Nebraska, USA.</title>
        <authorList>
            <person name="Schachtman D."/>
        </authorList>
    </citation>
    <scope>NUCLEOTIDE SEQUENCE [LARGE SCALE GENOMIC DNA]</scope>
    <source>
        <strain evidence="3 4">BE308</strain>
    </source>
</reference>
<keyword evidence="2" id="KW-0732">Signal</keyword>
<gene>
    <name evidence="3" type="ORF">J2X15_001089</name>
</gene>